<comment type="caution">
    <text evidence="1">The sequence shown here is derived from an EMBL/GenBank/DDBJ whole genome shotgun (WGS) entry which is preliminary data.</text>
</comment>
<evidence type="ECO:0000313" key="1">
    <source>
        <dbReference type="EMBL" id="KKN57987.1"/>
    </source>
</evidence>
<dbReference type="AlphaFoldDB" id="A0A0F9S6T5"/>
<name>A0A0F9S6T5_9ZZZZ</name>
<proteinExistence type="predicted"/>
<organism evidence="1">
    <name type="scientific">marine sediment metagenome</name>
    <dbReference type="NCBI Taxonomy" id="412755"/>
    <lineage>
        <taxon>unclassified sequences</taxon>
        <taxon>metagenomes</taxon>
        <taxon>ecological metagenomes</taxon>
    </lineage>
</organism>
<protein>
    <submittedName>
        <fullName evidence="1">Uncharacterized protein</fullName>
    </submittedName>
</protein>
<accession>A0A0F9S6T5</accession>
<gene>
    <name evidence="1" type="ORF">LCGC14_0556450</name>
</gene>
<reference evidence="1" key="1">
    <citation type="journal article" date="2015" name="Nature">
        <title>Complex archaea that bridge the gap between prokaryotes and eukaryotes.</title>
        <authorList>
            <person name="Spang A."/>
            <person name="Saw J.H."/>
            <person name="Jorgensen S.L."/>
            <person name="Zaremba-Niedzwiedzka K."/>
            <person name="Martijn J."/>
            <person name="Lind A.E."/>
            <person name="van Eijk R."/>
            <person name="Schleper C."/>
            <person name="Guy L."/>
            <person name="Ettema T.J."/>
        </authorList>
    </citation>
    <scope>NUCLEOTIDE SEQUENCE</scope>
</reference>
<dbReference type="EMBL" id="LAZR01000780">
    <property type="protein sequence ID" value="KKN57987.1"/>
    <property type="molecule type" value="Genomic_DNA"/>
</dbReference>
<sequence>MKDDKFLDQKAKDMSIKELISAIKIREKEPLQIHISITGKENKGMSMMGLTIGKLIREKYPNQDNRICPDCGGLIRIRNPTGKCDHLYYPEMKIPNKKDVCKECGTVRGLHPIIMGCQKFIRDKVNITNQCVVGGCNEKDQCASCHKC</sequence>